<dbReference type="PANTHER" id="PTHR46434">
    <property type="entry name" value="GENETIC INTERACTOR OF PROHIBITINS 3, MITOCHONDRIAL"/>
    <property type="match status" value="1"/>
</dbReference>
<dbReference type="InterPro" id="IPR006073">
    <property type="entry name" value="GTP-bd"/>
</dbReference>
<dbReference type="Gene3D" id="3.40.50.300">
    <property type="entry name" value="P-loop containing nucleotide triphosphate hydrolases"/>
    <property type="match status" value="1"/>
</dbReference>
<sequence>MTEYCKGCGVRLQNEDPKALGYVPSLDSSYCQRCYKIRHYGDLTINMQQGIENTETLEKINDIDGTVFWVADLFDLESNLISRLNQRLSGKDIVMVLTKRDVLPATVSDSKIIDFVRRKLKEENITVKDIIIGGYMLKKDDASRKVLDEIVDDTKRYAKNGKAIFMGTANAGKSTLVNRLAKSEDLTISRNPGTTLDIVEMQGDGFTLYDTPGLENPYSVLSHVNPKDLKTIIPTKPVKPLITQIYEDQSFAVGGLARLDVIPRGKSNIVAYFSRNLPVHRGKLSKADELWQKHYGEMLSPVLNEENVQMEVWQAPPLKVNQKMDIVIHGLGWFTLSGDIERADIRVPKGIQVSFRKAMI</sequence>
<accession>A0A1U7NH96</accession>
<protein>
    <submittedName>
        <fullName evidence="3">Ribosome biogenesis GTPase RsgA</fullName>
    </submittedName>
</protein>
<organism evidence="3 4">
    <name type="scientific">Ileibacterium valens</name>
    <dbReference type="NCBI Taxonomy" id="1862668"/>
    <lineage>
        <taxon>Bacteria</taxon>
        <taxon>Bacillati</taxon>
        <taxon>Bacillota</taxon>
        <taxon>Erysipelotrichia</taxon>
        <taxon>Erysipelotrichales</taxon>
        <taxon>Erysipelotrichaceae</taxon>
        <taxon>Ileibacterium</taxon>
    </lineage>
</organism>
<evidence type="ECO:0000313" key="3">
    <source>
        <dbReference type="EMBL" id="OLU40945.1"/>
    </source>
</evidence>
<gene>
    <name evidence="3" type="ORF">BO222_04110</name>
</gene>
<dbReference type="GO" id="GO:0005525">
    <property type="term" value="F:GTP binding"/>
    <property type="evidence" value="ECO:0007669"/>
    <property type="project" value="InterPro"/>
</dbReference>
<dbReference type="InterPro" id="IPR048422">
    <property type="entry name" value="NOA1/YqeH-like_C"/>
</dbReference>
<evidence type="ECO:0000259" key="1">
    <source>
        <dbReference type="Pfam" id="PF01926"/>
    </source>
</evidence>
<evidence type="ECO:0000313" key="4">
    <source>
        <dbReference type="Proteomes" id="UP000186341"/>
    </source>
</evidence>
<dbReference type="PANTHER" id="PTHR46434:SF1">
    <property type="entry name" value="GENETIC INTERACTOR OF PROHIBITINS 3, MITOCHONDRIAL"/>
    <property type="match status" value="1"/>
</dbReference>
<feature type="domain" description="NOA1/YqeH-like C-terminal" evidence="2">
    <location>
        <begin position="267"/>
        <end position="359"/>
    </location>
</feature>
<dbReference type="RefSeq" id="WP_075818621.1">
    <property type="nucleotide sequence ID" value="NZ_CAJUTZ010000029.1"/>
</dbReference>
<evidence type="ECO:0000259" key="2">
    <source>
        <dbReference type="Pfam" id="PF21516"/>
    </source>
</evidence>
<proteinExistence type="predicted"/>
<dbReference type="Pfam" id="PF01926">
    <property type="entry name" value="MMR_HSR1"/>
    <property type="match status" value="1"/>
</dbReference>
<dbReference type="AlphaFoldDB" id="A0A1U7NH96"/>
<comment type="caution">
    <text evidence="3">The sequence shown here is derived from an EMBL/GenBank/DDBJ whole genome shotgun (WGS) entry which is preliminary data.</text>
</comment>
<dbReference type="Pfam" id="PF21516">
    <property type="entry name" value="YqeH-like_C"/>
    <property type="match status" value="1"/>
</dbReference>
<dbReference type="InterPro" id="IPR027417">
    <property type="entry name" value="P-loop_NTPase"/>
</dbReference>
<dbReference type="Proteomes" id="UP000186341">
    <property type="component" value="Unassembled WGS sequence"/>
</dbReference>
<dbReference type="InterPro" id="IPR050896">
    <property type="entry name" value="Mito_lipid_metab_GTPase"/>
</dbReference>
<feature type="domain" description="G" evidence="1">
    <location>
        <begin position="163"/>
        <end position="215"/>
    </location>
</feature>
<name>A0A1U7NH96_9FIRM</name>
<dbReference type="GeneID" id="82202399"/>
<dbReference type="EMBL" id="MPJW01000094">
    <property type="protein sequence ID" value="OLU40945.1"/>
    <property type="molecule type" value="Genomic_DNA"/>
</dbReference>
<keyword evidence="4" id="KW-1185">Reference proteome</keyword>
<dbReference type="SUPFAM" id="SSF52540">
    <property type="entry name" value="P-loop containing nucleoside triphosphate hydrolases"/>
    <property type="match status" value="1"/>
</dbReference>
<dbReference type="OrthoDB" id="9773841at2"/>
<reference evidence="3 4" key="1">
    <citation type="submission" date="2016-11" db="EMBL/GenBank/DDBJ databases">
        <title>Description of two novel members of the family Erysipelotrichaceae: Ileibacterium lipovorans gen. nov., sp. nov. and Dubosiella newyorkensis, gen. nov., sp. nov.</title>
        <authorList>
            <person name="Cox L.M."/>
            <person name="Sohn J."/>
            <person name="Tyrrell K.L."/>
            <person name="Citron D.M."/>
            <person name="Lawson P.A."/>
            <person name="Patel N.B."/>
            <person name="Iizumi T."/>
            <person name="Perez-Perez G.I."/>
            <person name="Goldstein E.J."/>
            <person name="Blaser M.J."/>
        </authorList>
    </citation>
    <scope>NUCLEOTIDE SEQUENCE [LARGE SCALE GENOMIC DNA]</scope>
    <source>
        <strain evidence="3 4">NYU-BL-A3</strain>
    </source>
</reference>